<sequence>MDMAEKRDPDAHGMYIYNDFYAYAILDLIDTTLTSLHTKVVTKKWKDAFSILEALVMFASYEDIWTQCDDGQRAVHTFKALGSLCVTLLRKIDEADELDPEHYPSLESVLKNMVDFCRSFKDLSGKYGHVCKAIARRIFKDKSPADYKLEITRLQEWAAGLEDKEMKKTIQAEIKKMTKNKAGSKAKTAWYSTGEVIDENDNRPDFKFTGVWKRYRDYLSECPRVPLRGPPEWDLTEWTKAEREPYSFDSMGDFD</sequence>
<proteinExistence type="predicted"/>
<dbReference type="Proteomes" id="UP000807306">
    <property type="component" value="Unassembled WGS sequence"/>
</dbReference>
<evidence type="ECO:0000313" key="1">
    <source>
        <dbReference type="EMBL" id="KAF9534768.1"/>
    </source>
</evidence>
<keyword evidence="2" id="KW-1185">Reference proteome</keyword>
<dbReference type="AlphaFoldDB" id="A0A9P6JW70"/>
<protein>
    <submittedName>
        <fullName evidence="1">Uncharacterized protein</fullName>
    </submittedName>
</protein>
<comment type="caution">
    <text evidence="1">The sequence shown here is derived from an EMBL/GenBank/DDBJ whole genome shotgun (WGS) entry which is preliminary data.</text>
</comment>
<dbReference type="OrthoDB" id="10037289at2759"/>
<name>A0A9P6JW70_9AGAR</name>
<evidence type="ECO:0000313" key="2">
    <source>
        <dbReference type="Proteomes" id="UP000807306"/>
    </source>
</evidence>
<reference evidence="1" key="1">
    <citation type="submission" date="2020-11" db="EMBL/GenBank/DDBJ databases">
        <authorList>
            <consortium name="DOE Joint Genome Institute"/>
            <person name="Ahrendt S."/>
            <person name="Riley R."/>
            <person name="Andreopoulos W."/>
            <person name="Labutti K."/>
            <person name="Pangilinan J."/>
            <person name="Ruiz-Duenas F.J."/>
            <person name="Barrasa J.M."/>
            <person name="Sanchez-Garcia M."/>
            <person name="Camarero S."/>
            <person name="Miyauchi S."/>
            <person name="Serrano A."/>
            <person name="Linde D."/>
            <person name="Babiker R."/>
            <person name="Drula E."/>
            <person name="Ayuso-Fernandez I."/>
            <person name="Pacheco R."/>
            <person name="Padilla G."/>
            <person name="Ferreira P."/>
            <person name="Barriuso J."/>
            <person name="Kellner H."/>
            <person name="Castanera R."/>
            <person name="Alfaro M."/>
            <person name="Ramirez L."/>
            <person name="Pisabarro A.G."/>
            <person name="Kuo A."/>
            <person name="Tritt A."/>
            <person name="Lipzen A."/>
            <person name="He G."/>
            <person name="Yan M."/>
            <person name="Ng V."/>
            <person name="Cullen D."/>
            <person name="Martin F."/>
            <person name="Rosso M.-N."/>
            <person name="Henrissat B."/>
            <person name="Hibbett D."/>
            <person name="Martinez A.T."/>
            <person name="Grigoriev I.V."/>
        </authorList>
    </citation>
    <scope>NUCLEOTIDE SEQUENCE</scope>
    <source>
        <strain evidence="1">CBS 506.95</strain>
    </source>
</reference>
<accession>A0A9P6JW70</accession>
<organism evidence="1 2">
    <name type="scientific">Crepidotus variabilis</name>
    <dbReference type="NCBI Taxonomy" id="179855"/>
    <lineage>
        <taxon>Eukaryota</taxon>
        <taxon>Fungi</taxon>
        <taxon>Dikarya</taxon>
        <taxon>Basidiomycota</taxon>
        <taxon>Agaricomycotina</taxon>
        <taxon>Agaricomycetes</taxon>
        <taxon>Agaricomycetidae</taxon>
        <taxon>Agaricales</taxon>
        <taxon>Agaricineae</taxon>
        <taxon>Crepidotaceae</taxon>
        <taxon>Crepidotus</taxon>
    </lineage>
</organism>
<dbReference type="EMBL" id="MU157825">
    <property type="protein sequence ID" value="KAF9534768.1"/>
    <property type="molecule type" value="Genomic_DNA"/>
</dbReference>
<gene>
    <name evidence="1" type="ORF">CPB83DRAFT_866135</name>
</gene>